<evidence type="ECO:0000313" key="2">
    <source>
        <dbReference type="EMBL" id="QNU67210.1"/>
    </source>
</evidence>
<dbReference type="Gene3D" id="3.30.70.120">
    <property type="match status" value="1"/>
</dbReference>
<reference evidence="2 3" key="1">
    <citation type="submission" date="2020-09" db="EMBL/GenBank/DDBJ databases">
        <title>Characterization and genome sequencing of Ruminiclostridium sp. nov. MA18.</title>
        <authorList>
            <person name="Rettenmaier R."/>
            <person name="Kowollik M.-L."/>
            <person name="Liebl W."/>
            <person name="Zverlov V."/>
        </authorList>
    </citation>
    <scope>NUCLEOTIDE SEQUENCE [LARGE SCALE GENOMIC DNA]</scope>
    <source>
        <strain evidence="2 3">MA18</strain>
    </source>
</reference>
<dbReference type="KEGG" id="rher:EHE19_001250"/>
<accession>A0A4U7JIQ9</accession>
<dbReference type="PANTHER" id="PTHR30115">
    <property type="entry name" value="NITROGEN REGULATORY PROTEIN P-II"/>
    <property type="match status" value="1"/>
</dbReference>
<dbReference type="SUPFAM" id="SSF54913">
    <property type="entry name" value="GlnB-like"/>
    <property type="match status" value="1"/>
</dbReference>
<dbReference type="PROSITE" id="PS00638">
    <property type="entry name" value="PII_GLNB_CTER"/>
    <property type="match status" value="1"/>
</dbReference>
<dbReference type="Pfam" id="PF00543">
    <property type="entry name" value="P-II"/>
    <property type="match status" value="1"/>
</dbReference>
<dbReference type="AlphaFoldDB" id="A0A4U7JIQ9"/>
<gene>
    <name evidence="2" type="ORF">EHE19_001250</name>
</gene>
<dbReference type="GO" id="GO:0005524">
    <property type="term" value="F:ATP binding"/>
    <property type="evidence" value="ECO:0007669"/>
    <property type="project" value="TreeGrafter"/>
</dbReference>
<dbReference type="GO" id="GO:0005829">
    <property type="term" value="C:cytosol"/>
    <property type="evidence" value="ECO:0007669"/>
    <property type="project" value="TreeGrafter"/>
</dbReference>
<keyword evidence="3" id="KW-1185">Reference proteome</keyword>
<dbReference type="PROSITE" id="PS51343">
    <property type="entry name" value="PII_GLNB_DOM"/>
    <property type="match status" value="1"/>
</dbReference>
<dbReference type="InterPro" id="IPR017918">
    <property type="entry name" value="N-reg_PII_CS"/>
</dbReference>
<evidence type="ECO:0000256" key="1">
    <source>
        <dbReference type="RuleBase" id="RU003936"/>
    </source>
</evidence>
<dbReference type="InterPro" id="IPR011322">
    <property type="entry name" value="N-reg_PII-like_a/b"/>
</dbReference>
<sequence>MKEIMAIIRTDKVNKTKEALGNAGFPAFCCRPCLGRGKKSLDATVLNYILETGELPVSKVGEAFTETARLIPKRILTLVIEDEQVDMAIKTIFKANQTGNPGDGKIFVLPIEETYKVRTGENIL</sequence>
<dbReference type="GO" id="GO:0006808">
    <property type="term" value="P:regulation of nitrogen utilization"/>
    <property type="evidence" value="ECO:0007669"/>
    <property type="project" value="InterPro"/>
</dbReference>
<organism evidence="2 3">
    <name type="scientific">Ruminiclostridium herbifermentans</name>
    <dbReference type="NCBI Taxonomy" id="2488810"/>
    <lineage>
        <taxon>Bacteria</taxon>
        <taxon>Bacillati</taxon>
        <taxon>Bacillota</taxon>
        <taxon>Clostridia</taxon>
        <taxon>Eubacteriales</taxon>
        <taxon>Oscillospiraceae</taxon>
        <taxon>Ruminiclostridium</taxon>
    </lineage>
</organism>
<dbReference type="PANTHER" id="PTHR30115:SF11">
    <property type="entry name" value="NITROGEN REGULATORY PROTEIN P-II HOMOLOG"/>
    <property type="match status" value="1"/>
</dbReference>
<dbReference type="OrthoDB" id="9802729at2"/>
<dbReference type="GO" id="GO:0030234">
    <property type="term" value="F:enzyme regulator activity"/>
    <property type="evidence" value="ECO:0007669"/>
    <property type="project" value="InterPro"/>
</dbReference>
<dbReference type="PRINTS" id="PR00340">
    <property type="entry name" value="PIIGLNB"/>
</dbReference>
<name>A0A4U7JIQ9_9FIRM</name>
<comment type="similarity">
    <text evidence="1">Belongs to the P(II) protein family.</text>
</comment>
<proteinExistence type="inferred from homology"/>
<dbReference type="Proteomes" id="UP000306409">
    <property type="component" value="Chromosome"/>
</dbReference>
<dbReference type="InterPro" id="IPR015867">
    <property type="entry name" value="N-reg_PII/ATP_PRibTrfase_C"/>
</dbReference>
<dbReference type="RefSeq" id="WP_137697277.1">
    <property type="nucleotide sequence ID" value="NZ_CP061336.1"/>
</dbReference>
<dbReference type="EMBL" id="CP061336">
    <property type="protein sequence ID" value="QNU67210.1"/>
    <property type="molecule type" value="Genomic_DNA"/>
</dbReference>
<dbReference type="SMART" id="SM00938">
    <property type="entry name" value="P-II"/>
    <property type="match status" value="1"/>
</dbReference>
<dbReference type="InterPro" id="IPR002187">
    <property type="entry name" value="N-reg_PII"/>
</dbReference>
<evidence type="ECO:0000313" key="3">
    <source>
        <dbReference type="Proteomes" id="UP000306409"/>
    </source>
</evidence>
<protein>
    <submittedName>
        <fullName evidence="2">P-II family nitrogen regulator</fullName>
    </submittedName>
</protein>